<dbReference type="Proteomes" id="UP000490939">
    <property type="component" value="Unassembled WGS sequence"/>
</dbReference>
<reference evidence="2 3" key="1">
    <citation type="submission" date="2019-07" db="EMBL/GenBank/DDBJ databases">
        <title>Venturia inaequalis Genome Resource.</title>
        <authorList>
            <person name="Lichtner F.J."/>
        </authorList>
    </citation>
    <scope>NUCLEOTIDE SEQUENCE [LARGE SCALE GENOMIC DNA]</scope>
    <source>
        <strain evidence="2 3">DMI_063113</strain>
    </source>
</reference>
<accession>A0A8H3Z1I8</accession>
<gene>
    <name evidence="2" type="ORF">EG327_007999</name>
</gene>
<organism evidence="2 3">
    <name type="scientific">Venturia inaequalis</name>
    <name type="common">Apple scab fungus</name>
    <dbReference type="NCBI Taxonomy" id="5025"/>
    <lineage>
        <taxon>Eukaryota</taxon>
        <taxon>Fungi</taxon>
        <taxon>Dikarya</taxon>
        <taxon>Ascomycota</taxon>
        <taxon>Pezizomycotina</taxon>
        <taxon>Dothideomycetes</taxon>
        <taxon>Pleosporomycetidae</taxon>
        <taxon>Venturiales</taxon>
        <taxon>Venturiaceae</taxon>
        <taxon>Venturia</taxon>
    </lineage>
</organism>
<evidence type="ECO:0000313" key="3">
    <source>
        <dbReference type="Proteomes" id="UP000490939"/>
    </source>
</evidence>
<name>A0A8H3Z1I8_VENIN</name>
<proteinExistence type="predicted"/>
<keyword evidence="3" id="KW-1185">Reference proteome</keyword>
<evidence type="ECO:0000313" key="2">
    <source>
        <dbReference type="EMBL" id="KAE9976526.1"/>
    </source>
</evidence>
<feature type="compositionally biased region" description="Polar residues" evidence="1">
    <location>
        <begin position="13"/>
        <end position="31"/>
    </location>
</feature>
<dbReference type="AlphaFoldDB" id="A0A8H3Z1I8"/>
<comment type="caution">
    <text evidence="2">The sequence shown here is derived from an EMBL/GenBank/DDBJ whole genome shotgun (WGS) entry which is preliminary data.</text>
</comment>
<protein>
    <submittedName>
        <fullName evidence="2">Uncharacterized protein</fullName>
    </submittedName>
</protein>
<evidence type="ECO:0000256" key="1">
    <source>
        <dbReference type="SAM" id="MobiDB-lite"/>
    </source>
</evidence>
<dbReference type="EMBL" id="WNWR01000494">
    <property type="protein sequence ID" value="KAE9976526.1"/>
    <property type="molecule type" value="Genomic_DNA"/>
</dbReference>
<sequence>MESWTLDLGPSLSRHNTTMQKTKSPMATTTGHPRCPRPEGGTAEQRTLSCAILGPRAPPVPSSVRRDMESAGLQTSTDAGLLEAKRSSGRWHHAAAGAGAGAGAATAG</sequence>
<feature type="region of interest" description="Disordered" evidence="1">
    <location>
        <begin position="1"/>
        <end position="108"/>
    </location>
</feature>